<dbReference type="EMBL" id="SDPI01000003">
    <property type="protein sequence ID" value="TPH01575.1"/>
    <property type="molecule type" value="Genomic_DNA"/>
</dbReference>
<proteinExistence type="predicted"/>
<organism evidence="1 4">
    <name type="scientific">Haemophilus haemolyticus</name>
    <dbReference type="NCBI Taxonomy" id="726"/>
    <lineage>
        <taxon>Bacteria</taxon>
        <taxon>Pseudomonadati</taxon>
        <taxon>Pseudomonadota</taxon>
        <taxon>Gammaproteobacteria</taxon>
        <taxon>Pasteurellales</taxon>
        <taxon>Pasteurellaceae</taxon>
        <taxon>Haemophilus</taxon>
    </lineage>
</organism>
<protein>
    <submittedName>
        <fullName evidence="1">Uncharacterized protein</fullName>
    </submittedName>
</protein>
<sequence>MKLYITETGVQLPPAPPNNNPKQTYQILKTLENIDFKGFFYSPYVTIKHSNRERSYKLIE</sequence>
<evidence type="ECO:0000313" key="2">
    <source>
        <dbReference type="EMBL" id="TPH07513.1"/>
    </source>
</evidence>
<keyword evidence="3" id="KW-1185">Reference proteome</keyword>
<name>A0A502KDA8_HAEHA</name>
<gene>
    <name evidence="2" type="ORF">EUX50_01670</name>
    <name evidence="1" type="ORF">EUX54_01600</name>
</gene>
<evidence type="ECO:0000313" key="1">
    <source>
        <dbReference type="EMBL" id="TPH01575.1"/>
    </source>
</evidence>
<accession>A0A502KDA8</accession>
<dbReference type="Proteomes" id="UP000318695">
    <property type="component" value="Unassembled WGS sequence"/>
</dbReference>
<dbReference type="Proteomes" id="UP000318353">
    <property type="component" value="Unassembled WGS sequence"/>
</dbReference>
<evidence type="ECO:0000313" key="3">
    <source>
        <dbReference type="Proteomes" id="UP000318353"/>
    </source>
</evidence>
<dbReference type="EMBL" id="SDPH01000002">
    <property type="protein sequence ID" value="TPH07513.1"/>
    <property type="molecule type" value="Genomic_DNA"/>
</dbReference>
<evidence type="ECO:0000313" key="4">
    <source>
        <dbReference type="Proteomes" id="UP000318695"/>
    </source>
</evidence>
<reference evidence="3 4" key="1">
    <citation type="submission" date="2019-01" db="EMBL/GenBank/DDBJ databases">
        <title>Comparative genomic analysis identifies haemin-independent Haemophilus haemolyticus: a formal re-classification of Haemophilus intermedius.</title>
        <authorList>
            <person name="Harris T.M."/>
            <person name="Price E.P."/>
            <person name="Sarovich D.S."/>
            <person name="Norskov-Lauritsen N."/>
            <person name="Beissbarth J."/>
            <person name="Chang A.B."/>
            <person name="Smith-Vaughan H.C."/>
        </authorList>
    </citation>
    <scope>NUCLEOTIDE SEQUENCE [LARGE SCALE GENOMIC DNA]</scope>
    <source>
        <strain evidence="2 3">CCUG 15949</strain>
        <strain evidence="1 4">CCUG 30218</strain>
    </source>
</reference>
<comment type="caution">
    <text evidence="1">The sequence shown here is derived from an EMBL/GenBank/DDBJ whole genome shotgun (WGS) entry which is preliminary data.</text>
</comment>
<dbReference type="AlphaFoldDB" id="A0A502KDA8"/>